<proteinExistence type="predicted"/>
<keyword evidence="3" id="KW-1133">Transmembrane helix</keyword>
<dbReference type="AlphaFoldDB" id="C1FJ01"/>
<protein>
    <submittedName>
        <fullName evidence="8">Uncharacterized protein</fullName>
    </submittedName>
</protein>
<accession>C1FJ01</accession>
<feature type="compositionally biased region" description="Low complexity" evidence="7">
    <location>
        <begin position="110"/>
        <end position="131"/>
    </location>
</feature>
<dbReference type="EMBL" id="CP001577">
    <property type="protein sequence ID" value="ACO70505.1"/>
    <property type="molecule type" value="Genomic_DNA"/>
</dbReference>
<evidence type="ECO:0000256" key="7">
    <source>
        <dbReference type="SAM" id="MobiDB-lite"/>
    </source>
</evidence>
<dbReference type="eggNOG" id="KOG2521">
    <property type="taxonomic scope" value="Eukaryota"/>
</dbReference>
<dbReference type="KEGG" id="mis:MICPUN_63163"/>
<evidence type="ECO:0000256" key="1">
    <source>
        <dbReference type="ARBA" id="ARBA00004126"/>
    </source>
</evidence>
<dbReference type="OMA" id="CEIGRAD"/>
<dbReference type="InterPro" id="IPR008547">
    <property type="entry name" value="DUF829_TMEM53"/>
</dbReference>
<keyword evidence="5" id="KW-0539">Nucleus</keyword>
<comment type="subcellular location">
    <subcellularLocation>
        <location evidence="6">Endomembrane system</location>
        <topology evidence="6">Single-pass membrane protein</topology>
    </subcellularLocation>
    <subcellularLocation>
        <location evidence="1">Nucleus membrane</location>
    </subcellularLocation>
</comment>
<dbReference type="GeneID" id="8247897"/>
<keyword evidence="2" id="KW-0812">Transmembrane</keyword>
<evidence type="ECO:0000313" key="9">
    <source>
        <dbReference type="Proteomes" id="UP000002009"/>
    </source>
</evidence>
<keyword evidence="9" id="KW-1185">Reference proteome</keyword>
<dbReference type="GO" id="GO:0031965">
    <property type="term" value="C:nuclear membrane"/>
    <property type="evidence" value="ECO:0007669"/>
    <property type="project" value="UniProtKB-SubCell"/>
</dbReference>
<evidence type="ECO:0000313" key="8">
    <source>
        <dbReference type="EMBL" id="ACO70505.1"/>
    </source>
</evidence>
<evidence type="ECO:0000256" key="3">
    <source>
        <dbReference type="ARBA" id="ARBA00022989"/>
    </source>
</evidence>
<dbReference type="FunCoup" id="C1FJ01">
    <property type="interactions" value="1075"/>
</dbReference>
<dbReference type="OrthoDB" id="77878at2759"/>
<dbReference type="PANTHER" id="PTHR12265:SF30">
    <property type="entry name" value="TRANSMEMBRANE PROTEIN 53"/>
    <property type="match status" value="1"/>
</dbReference>
<evidence type="ECO:0000256" key="6">
    <source>
        <dbReference type="ARBA" id="ARBA00037847"/>
    </source>
</evidence>
<evidence type="ECO:0000256" key="4">
    <source>
        <dbReference type="ARBA" id="ARBA00023136"/>
    </source>
</evidence>
<dbReference type="Pfam" id="PF05705">
    <property type="entry name" value="DUF829"/>
    <property type="match status" value="2"/>
</dbReference>
<evidence type="ECO:0000256" key="5">
    <source>
        <dbReference type="ARBA" id="ARBA00023242"/>
    </source>
</evidence>
<organism evidence="8 9">
    <name type="scientific">Micromonas commoda (strain RCC299 / NOUM17 / CCMP2709)</name>
    <name type="common">Picoplanktonic green alga</name>
    <dbReference type="NCBI Taxonomy" id="296587"/>
    <lineage>
        <taxon>Eukaryota</taxon>
        <taxon>Viridiplantae</taxon>
        <taxon>Chlorophyta</taxon>
        <taxon>Mamiellophyceae</taxon>
        <taxon>Mamiellales</taxon>
        <taxon>Mamiellaceae</taxon>
        <taxon>Micromonas</taxon>
    </lineage>
</organism>
<dbReference type="PANTHER" id="PTHR12265">
    <property type="entry name" value="TRANSMEMBRANE PROTEIN 53"/>
    <property type="match status" value="1"/>
</dbReference>
<name>C1FJ01_MICCC</name>
<dbReference type="RefSeq" id="XP_002509247.1">
    <property type="nucleotide sequence ID" value="XM_002509201.1"/>
</dbReference>
<dbReference type="Proteomes" id="UP000002009">
    <property type="component" value="Chromosome 12"/>
</dbReference>
<evidence type="ECO:0000256" key="2">
    <source>
        <dbReference type="ARBA" id="ARBA00022692"/>
    </source>
</evidence>
<keyword evidence="4" id="KW-0472">Membrane</keyword>
<reference evidence="8 9" key="1">
    <citation type="journal article" date="2009" name="Science">
        <title>Green evolution and dynamic adaptations revealed by genomes of the marine picoeukaryotes Micromonas.</title>
        <authorList>
            <person name="Worden A.Z."/>
            <person name="Lee J.H."/>
            <person name="Mock T."/>
            <person name="Rouze P."/>
            <person name="Simmons M.P."/>
            <person name="Aerts A.L."/>
            <person name="Allen A.E."/>
            <person name="Cuvelier M.L."/>
            <person name="Derelle E."/>
            <person name="Everett M.V."/>
            <person name="Foulon E."/>
            <person name="Grimwood J."/>
            <person name="Gundlach H."/>
            <person name="Henrissat B."/>
            <person name="Napoli C."/>
            <person name="McDonald S.M."/>
            <person name="Parker M.S."/>
            <person name="Rombauts S."/>
            <person name="Salamov A."/>
            <person name="Von Dassow P."/>
            <person name="Badger J.H."/>
            <person name="Coutinho P.M."/>
            <person name="Demir E."/>
            <person name="Dubchak I."/>
            <person name="Gentemann C."/>
            <person name="Eikrem W."/>
            <person name="Gready J.E."/>
            <person name="John U."/>
            <person name="Lanier W."/>
            <person name="Lindquist E.A."/>
            <person name="Lucas S."/>
            <person name="Mayer K.F."/>
            <person name="Moreau H."/>
            <person name="Not F."/>
            <person name="Otillar R."/>
            <person name="Panaud O."/>
            <person name="Pangilinan J."/>
            <person name="Paulsen I."/>
            <person name="Piegu B."/>
            <person name="Poliakov A."/>
            <person name="Robbens S."/>
            <person name="Schmutz J."/>
            <person name="Toulza E."/>
            <person name="Wyss T."/>
            <person name="Zelensky A."/>
            <person name="Zhou K."/>
            <person name="Armbrust E.V."/>
            <person name="Bhattacharya D."/>
            <person name="Goodenough U.W."/>
            <person name="Van de Peer Y."/>
            <person name="Grigoriev I.V."/>
        </authorList>
    </citation>
    <scope>NUCLEOTIDE SEQUENCE [LARGE SCALE GENOMIC DNA]</scope>
    <source>
        <strain evidence="9">RCC299 / NOUM17</strain>
    </source>
</reference>
<dbReference type="InParanoid" id="C1FJ01"/>
<gene>
    <name evidence="8" type="ORF">MICPUN_63163</name>
</gene>
<feature type="region of interest" description="Disordered" evidence="7">
    <location>
        <begin position="104"/>
        <end position="145"/>
    </location>
</feature>
<sequence length="569" mass="60370">MNAAAIISRRVAFAAVANRPDGVNGAARVRGIPSTAVPTAWPGHGTGRAMRSHRGVALGRPTRGARLAVITDPKDTANSFDEQLMGEDEVFLPAREEYHHESPVVDANDGSTAGSAAQRQQSRATAAPSARGFSTSATAEFPPPPTTIEYEDLGPNVELARVVRTDSADATRADTRDVDSRLSVTREALPVLVGWFGCKRSHLRKYAKMYADIGYDNVVCVIPPTASTLFPALGDAFAASALESVVKAKARIAELNDEDAADVDDDSNTDDVSTSGVVLHIFSNGGYLFAGNIAHAQTGFVADTEMPLGDVSTALRRKLGFAPDPKLARDFTQNVVALVVDSAPGELEPGMVAASFEAVLEGKAAPEPEGGAAPSVTLQQTAAAMLAWPPIAKRLRYVDAAWGGFPAVTGNRWSGDARGKQGNAAEVAFASAERKLQRLRLANEDGARTKAKIARNLCDERPGGRGLLWCPAMFMYSRADPIIPCEQVEAFATARAMRLGRTASAATGGEGAGGGLVTMKAWDDAPHCEMGRVDPEGYQRALKEFLAPPELEECEASFSNNIIKPWNRD</sequence>